<reference evidence="4 5" key="1">
    <citation type="submission" date="2022-05" db="EMBL/GenBank/DDBJ databases">
        <authorList>
            <consortium name="Genoscope - CEA"/>
            <person name="William W."/>
        </authorList>
    </citation>
    <scope>NUCLEOTIDE SEQUENCE [LARGE SCALE GENOMIC DNA]</scope>
</reference>
<evidence type="ECO:0000256" key="1">
    <source>
        <dbReference type="ARBA" id="ARBA00022729"/>
    </source>
</evidence>
<feature type="domain" description="UMOD/GP2/OIT3-like D8C" evidence="3">
    <location>
        <begin position="78"/>
        <end position="147"/>
    </location>
</feature>
<dbReference type="AlphaFoldDB" id="A0AAU9XU11"/>
<accession>A0AAU9XU11</accession>
<gene>
    <name evidence="4" type="ORF">PMEA_00029972</name>
</gene>
<organism evidence="4 5">
    <name type="scientific">Pocillopora meandrina</name>
    <dbReference type="NCBI Taxonomy" id="46732"/>
    <lineage>
        <taxon>Eukaryota</taxon>
        <taxon>Metazoa</taxon>
        <taxon>Cnidaria</taxon>
        <taxon>Anthozoa</taxon>
        <taxon>Hexacorallia</taxon>
        <taxon>Scleractinia</taxon>
        <taxon>Astrocoeniina</taxon>
        <taxon>Pocilloporidae</taxon>
        <taxon>Pocillopora</taxon>
    </lineage>
</organism>
<dbReference type="PANTHER" id="PTHR36191:SF4">
    <property type="entry name" value="VWFD DOMAIN-CONTAINING PROTEIN"/>
    <property type="match status" value="1"/>
</dbReference>
<dbReference type="Gene3D" id="2.60.120.260">
    <property type="entry name" value="Galactose-binding domain-like"/>
    <property type="match status" value="1"/>
</dbReference>
<proteinExistence type="predicted"/>
<dbReference type="InterPro" id="IPR057774">
    <property type="entry name" value="D8C_UMOD/GP2/OIT3-like"/>
</dbReference>
<evidence type="ECO:0000256" key="2">
    <source>
        <dbReference type="ARBA" id="ARBA00023157"/>
    </source>
</evidence>
<dbReference type="Pfam" id="PF23283">
    <property type="entry name" value="D8C_UMOD"/>
    <property type="match status" value="1"/>
</dbReference>
<evidence type="ECO:0000259" key="3">
    <source>
        <dbReference type="Pfam" id="PF23283"/>
    </source>
</evidence>
<dbReference type="EMBL" id="CALNXJ010000064">
    <property type="protein sequence ID" value="CAH3157437.1"/>
    <property type="molecule type" value="Genomic_DNA"/>
</dbReference>
<keyword evidence="1" id="KW-0732">Signal</keyword>
<sequence length="174" mass="20018">NVTIDQHKLPKTVSARHVRFIPNLRHVWNCLKVEVYGFDDPCYNHDVLSEAKRKKTFEGAGGQCDRKILPSEKKWFRFVEPAGTQMPTACVPQSHCNAKRPGWLDGHHPNVTQGVVNMRVCFTTENDCCGDQEFISVKNCGDFFAYGLQLWTILWRINIRCALAAKERKRDRGR</sequence>
<name>A0AAU9XU11_9CNID</name>
<feature type="non-terminal residue" evidence="4">
    <location>
        <position position="174"/>
    </location>
</feature>
<protein>
    <recommendedName>
        <fullName evidence="3">UMOD/GP2/OIT3-like D8C domain-containing protein</fullName>
    </recommendedName>
</protein>
<evidence type="ECO:0000313" key="4">
    <source>
        <dbReference type="EMBL" id="CAH3157437.1"/>
    </source>
</evidence>
<keyword evidence="2" id="KW-1015">Disulfide bond</keyword>
<dbReference type="PANTHER" id="PTHR36191">
    <property type="entry name" value="ENDO/EXONUCLEASE/PHOSPHATASE DOMAIN-CONTAINING PROTEIN-RELATED"/>
    <property type="match status" value="1"/>
</dbReference>
<evidence type="ECO:0000313" key="5">
    <source>
        <dbReference type="Proteomes" id="UP001159428"/>
    </source>
</evidence>
<keyword evidence="5" id="KW-1185">Reference proteome</keyword>
<feature type="non-terminal residue" evidence="4">
    <location>
        <position position="1"/>
    </location>
</feature>
<dbReference type="Proteomes" id="UP001159428">
    <property type="component" value="Unassembled WGS sequence"/>
</dbReference>
<comment type="caution">
    <text evidence="4">The sequence shown here is derived from an EMBL/GenBank/DDBJ whole genome shotgun (WGS) entry which is preliminary data.</text>
</comment>